<keyword evidence="5" id="KW-1185">Reference proteome</keyword>
<dbReference type="Gene3D" id="3.90.79.10">
    <property type="entry name" value="Nucleoside Triphosphate Pyrophosphohydrolase"/>
    <property type="match status" value="1"/>
</dbReference>
<reference evidence="4 5" key="1">
    <citation type="submission" date="2016-11" db="EMBL/GenBank/DDBJ databases">
        <authorList>
            <person name="Jaros S."/>
            <person name="Januszkiewicz K."/>
            <person name="Wedrychowicz H."/>
        </authorList>
    </citation>
    <scope>NUCLEOTIDE SEQUENCE [LARGE SCALE GENOMIC DNA]</scope>
    <source>
        <strain evidence="4 5">DSM 44666</strain>
    </source>
</reference>
<dbReference type="PANTHER" id="PTHR43046">
    <property type="entry name" value="GDP-MANNOSE MANNOSYL HYDROLASE"/>
    <property type="match status" value="1"/>
</dbReference>
<dbReference type="PANTHER" id="PTHR43046:SF14">
    <property type="entry name" value="MUTT_NUDIX FAMILY PROTEIN"/>
    <property type="match status" value="1"/>
</dbReference>
<dbReference type="GO" id="GO:0016787">
    <property type="term" value="F:hydrolase activity"/>
    <property type="evidence" value="ECO:0007669"/>
    <property type="project" value="UniProtKB-KW"/>
</dbReference>
<evidence type="ECO:0000313" key="5">
    <source>
        <dbReference type="Proteomes" id="UP000184476"/>
    </source>
</evidence>
<dbReference type="STRING" id="112248.SAMN05444392_101568"/>
<gene>
    <name evidence="4" type="ORF">SAMN05444392_101568</name>
</gene>
<accession>A0A1M4TPA7</accession>
<evidence type="ECO:0000256" key="1">
    <source>
        <dbReference type="ARBA" id="ARBA00001946"/>
    </source>
</evidence>
<dbReference type="Proteomes" id="UP000184476">
    <property type="component" value="Unassembled WGS sequence"/>
</dbReference>
<dbReference type="PROSITE" id="PS00893">
    <property type="entry name" value="NUDIX_BOX"/>
    <property type="match status" value="1"/>
</dbReference>
<evidence type="ECO:0000313" key="4">
    <source>
        <dbReference type="EMBL" id="SHE46273.1"/>
    </source>
</evidence>
<dbReference type="InterPro" id="IPR020084">
    <property type="entry name" value="NUDIX_hydrolase_CS"/>
</dbReference>
<keyword evidence="2" id="KW-0378">Hydrolase</keyword>
<dbReference type="InterPro" id="IPR015797">
    <property type="entry name" value="NUDIX_hydrolase-like_dom_sf"/>
</dbReference>
<feature type="domain" description="Nudix hydrolase" evidence="3">
    <location>
        <begin position="10"/>
        <end position="149"/>
    </location>
</feature>
<dbReference type="AlphaFoldDB" id="A0A1M4TPA7"/>
<dbReference type="SUPFAM" id="SSF55811">
    <property type="entry name" value="Nudix"/>
    <property type="match status" value="1"/>
</dbReference>
<evidence type="ECO:0000256" key="2">
    <source>
        <dbReference type="ARBA" id="ARBA00022801"/>
    </source>
</evidence>
<organism evidence="4 5">
    <name type="scientific">Seinonella peptonophila</name>
    <dbReference type="NCBI Taxonomy" id="112248"/>
    <lineage>
        <taxon>Bacteria</taxon>
        <taxon>Bacillati</taxon>
        <taxon>Bacillota</taxon>
        <taxon>Bacilli</taxon>
        <taxon>Bacillales</taxon>
        <taxon>Thermoactinomycetaceae</taxon>
        <taxon>Seinonella</taxon>
    </lineage>
</organism>
<dbReference type="InterPro" id="IPR000086">
    <property type="entry name" value="NUDIX_hydrolase_dom"/>
</dbReference>
<dbReference type="EMBL" id="FQVL01000001">
    <property type="protein sequence ID" value="SHE46273.1"/>
    <property type="molecule type" value="Genomic_DNA"/>
</dbReference>
<dbReference type="PROSITE" id="PS51462">
    <property type="entry name" value="NUDIX"/>
    <property type="match status" value="1"/>
</dbReference>
<sequence length="158" mass="19288">MISFHQEKDRFNYRVAAILIHQQKVLLHRFIDWETWLLPGGRCEWFEPSTKTVIREMEEELGIEVKINRLCYIVENFFLDKGTNFHELCFYYLVQPVNWNPILDQTRFTIEENDSKFLFEWIPLDELKDAPLYPAFLRTSIHHLPKQVEHRIEYEEDR</sequence>
<proteinExistence type="predicted"/>
<dbReference type="CDD" id="cd04688">
    <property type="entry name" value="NUDIX_Hydrolase"/>
    <property type="match status" value="1"/>
</dbReference>
<comment type="cofactor">
    <cofactor evidence="1">
        <name>Mg(2+)</name>
        <dbReference type="ChEBI" id="CHEBI:18420"/>
    </cofactor>
</comment>
<evidence type="ECO:0000259" key="3">
    <source>
        <dbReference type="PROSITE" id="PS51462"/>
    </source>
</evidence>
<protein>
    <submittedName>
        <fullName evidence="4">ADP-ribose pyrophosphatase YjhB, NUDIX family</fullName>
    </submittedName>
</protein>
<dbReference type="RefSeq" id="WP_175552261.1">
    <property type="nucleotide sequence ID" value="NZ_FQVL01000001.1"/>
</dbReference>
<dbReference type="Pfam" id="PF00293">
    <property type="entry name" value="NUDIX"/>
    <property type="match status" value="1"/>
</dbReference>
<name>A0A1M4TPA7_9BACL</name>